<dbReference type="PANTHER" id="PTHR46411">
    <property type="entry name" value="FAMILY ATPASE, PUTATIVE-RELATED"/>
    <property type="match status" value="1"/>
</dbReference>
<feature type="domain" description="AAA+ ATPase" evidence="2">
    <location>
        <begin position="703"/>
        <end position="830"/>
    </location>
</feature>
<keyword evidence="3" id="KW-0647">Proteasome</keyword>
<dbReference type="CDD" id="cd19481">
    <property type="entry name" value="RecA-like_protease"/>
    <property type="match status" value="1"/>
</dbReference>
<feature type="compositionally biased region" description="Polar residues" evidence="1">
    <location>
        <begin position="88"/>
        <end position="106"/>
    </location>
</feature>
<name>A0A093VLH6_TALMA</name>
<feature type="region of interest" description="Disordered" evidence="1">
    <location>
        <begin position="1"/>
        <end position="130"/>
    </location>
</feature>
<sequence>MDSPPLFRFVSDPADGSGTRIFNNLRIPNQLNGGDGSNEQQLPVPSRGGDYRSVVSNSHPPVEIGPHRDLPARVPSQERSTPLIYTPMSDTESGRSTIEQSANSSRQPRKIPSRREPSSAYQGSIYVPTTHNRKKSTYSIYTDSESGNDDYTASEIQRLEGQIQDLEAKLRQKNSSARQPPQSEPSRYQTLYRVGYEVRPNVHGTSSDEYSSPSDSDEPYRRGNNWYMYPEAPRRDRRNLKIFTDPPVLTHDRWGKASLRSSRRVDSLKSFLKSNPDISFVVFHDYNIVPEPGLDLPESSPGEVMGDRESNQPTPRARSIYPVSKELKKALELILENRQEYSSMFSQYWNTNELSAPYLFIYHSRQEIPKIKEELSKPAQDQLDNFLEYVMKEFGEEYDTVDSLLKRNEILPQYFHYLVKRGDILVENRNGEYTGYKAESWPTESIRRTPNSSILIKYGMPGNEYESPNESGVTHQWTLTGFTWGFDGSFFGRWKQLKIEMGQDESSLSNESGAVRNETNTAQLKGQPIANLAVFPLRYAPDHIQKILHHRGDVLWKCRVRQLVSYKVNEQDSIGNGMEGHYMIDMKTYQSLHRKDKTPDNTLPVFPRYPSPPKKLLSKAKMARIDPPGDDFKVLMPPKIKGYNFCRKQWHDLKVDQISDVVWQGDVFRTLEIDYEAKDLLQALVMTHVEMENSADCTAGKGSGLTILLHGGPGTGKTHTAESVAEIAKKPLYRVACGDLGTREDVVEQYLESALHLARLWGCVVLLDEADVFLEQLSLGDRERNELAAVFLRMLKAYDGIVILTTTRASKFNEAFRSEIQLALHFPALNAYQRSMIWRNLIKQLESQRIDASELWDHAEILGKENLNGRQIKQILTNACLYARWKKMPLTFYRIKDVIEVSGRLDSFLENGDGGELQDELASGEWIF</sequence>
<evidence type="ECO:0000256" key="1">
    <source>
        <dbReference type="SAM" id="MobiDB-lite"/>
    </source>
</evidence>
<proteinExistence type="predicted"/>
<dbReference type="InterPro" id="IPR003959">
    <property type="entry name" value="ATPase_AAA_core"/>
</dbReference>
<dbReference type="eggNOG" id="KOG0742">
    <property type="taxonomic scope" value="Eukaryota"/>
</dbReference>
<feature type="compositionally biased region" description="Polar residues" evidence="1">
    <location>
        <begin position="119"/>
        <end position="130"/>
    </location>
</feature>
<protein>
    <submittedName>
        <fullName evidence="3">26S proteasome regulatory subunit 4 like A</fullName>
    </submittedName>
</protein>
<feature type="region of interest" description="Disordered" evidence="1">
    <location>
        <begin position="197"/>
        <end position="224"/>
    </location>
</feature>
<dbReference type="AlphaFoldDB" id="A0A093VLH6"/>
<dbReference type="GO" id="GO:0005524">
    <property type="term" value="F:ATP binding"/>
    <property type="evidence" value="ECO:0007669"/>
    <property type="project" value="InterPro"/>
</dbReference>
<dbReference type="Pfam" id="PF00004">
    <property type="entry name" value="AAA"/>
    <property type="match status" value="1"/>
</dbReference>
<dbReference type="Gene3D" id="3.40.50.300">
    <property type="entry name" value="P-loop containing nucleotide triphosphate hydrolases"/>
    <property type="match status" value="1"/>
</dbReference>
<evidence type="ECO:0000259" key="2">
    <source>
        <dbReference type="SMART" id="SM00382"/>
    </source>
</evidence>
<dbReference type="EMBL" id="JPOX01000015">
    <property type="protein sequence ID" value="KFX47481.1"/>
    <property type="molecule type" value="Genomic_DNA"/>
</dbReference>
<dbReference type="PANTHER" id="PTHR46411:SF2">
    <property type="entry name" value="AAA+ ATPASE DOMAIN-CONTAINING PROTEIN"/>
    <property type="match status" value="1"/>
</dbReference>
<comment type="caution">
    <text evidence="3">The sequence shown here is derived from an EMBL/GenBank/DDBJ whole genome shotgun (WGS) entry which is preliminary data.</text>
</comment>
<feature type="compositionally biased region" description="Polar residues" evidence="1">
    <location>
        <begin position="20"/>
        <end position="43"/>
    </location>
</feature>
<dbReference type="GO" id="GO:0016887">
    <property type="term" value="F:ATP hydrolysis activity"/>
    <property type="evidence" value="ECO:0007669"/>
    <property type="project" value="InterPro"/>
</dbReference>
<evidence type="ECO:0000313" key="3">
    <source>
        <dbReference type="EMBL" id="KFX47481.1"/>
    </source>
</evidence>
<dbReference type="SUPFAM" id="SSF52540">
    <property type="entry name" value="P-loop containing nucleoside triphosphate hydrolases"/>
    <property type="match status" value="1"/>
</dbReference>
<reference evidence="3" key="1">
    <citation type="journal article" date="2014" name="PLoS Genet.">
        <title>Signature Gene Expression Reveals Novel Clues to the Molecular Mechanisms of Dimorphic Transition in Penicillium marneffei.</title>
        <authorList>
            <person name="Yang E."/>
            <person name="Wang G."/>
            <person name="Cai J."/>
            <person name="Woo P.C."/>
            <person name="Lau S.K."/>
            <person name="Yuen K.-Y."/>
            <person name="Chow W.-N."/>
            <person name="Lin X."/>
        </authorList>
    </citation>
    <scope>NUCLEOTIDE SEQUENCE [LARGE SCALE GENOMIC DNA]</scope>
    <source>
        <strain evidence="3">PM1</strain>
    </source>
</reference>
<dbReference type="InterPro" id="IPR003593">
    <property type="entry name" value="AAA+_ATPase"/>
</dbReference>
<dbReference type="HOGENOM" id="CLU_004471_4_7_1"/>
<gene>
    <name evidence="3" type="ORF">GQ26_0151900</name>
</gene>
<organism evidence="3">
    <name type="scientific">Talaromyces marneffei PM1</name>
    <dbReference type="NCBI Taxonomy" id="1077442"/>
    <lineage>
        <taxon>Eukaryota</taxon>
        <taxon>Fungi</taxon>
        <taxon>Dikarya</taxon>
        <taxon>Ascomycota</taxon>
        <taxon>Pezizomycotina</taxon>
        <taxon>Eurotiomycetes</taxon>
        <taxon>Eurotiomycetidae</taxon>
        <taxon>Eurotiales</taxon>
        <taxon>Trichocomaceae</taxon>
        <taxon>Talaromyces</taxon>
        <taxon>Talaromyces sect. Talaromyces</taxon>
    </lineage>
</organism>
<accession>A0A093VLH6</accession>
<dbReference type="SMART" id="SM00382">
    <property type="entry name" value="AAA"/>
    <property type="match status" value="1"/>
</dbReference>
<dbReference type="InterPro" id="IPR027417">
    <property type="entry name" value="P-loop_NTPase"/>
</dbReference>
<dbReference type="GO" id="GO:0000502">
    <property type="term" value="C:proteasome complex"/>
    <property type="evidence" value="ECO:0007669"/>
    <property type="project" value="UniProtKB-KW"/>
</dbReference>